<sequence>MKMKSLKDYISSKEQPVVQEEIVSMEFLELHDEPLIEGSSKPHASDPPAVLVMKRKSIRQFPNNQKVAMYYIDKLDKYIMVPYDSGKWLSAVPEHVEQTCDVMQVLESIVDNRLSKSIMFADGKTTKVEPNIAETILMIHSTLNEENKQKISEMAIRSKEDFGKVVDFAYKHLN</sequence>
<protein>
    <submittedName>
        <fullName evidence="1">Uncharacterized protein</fullName>
    </submittedName>
</protein>
<accession>A0A6J5LIS5</accession>
<organism evidence="1">
    <name type="scientific">uncultured Caudovirales phage</name>
    <dbReference type="NCBI Taxonomy" id="2100421"/>
    <lineage>
        <taxon>Viruses</taxon>
        <taxon>Duplodnaviria</taxon>
        <taxon>Heunggongvirae</taxon>
        <taxon>Uroviricota</taxon>
        <taxon>Caudoviricetes</taxon>
        <taxon>Peduoviridae</taxon>
        <taxon>Maltschvirus</taxon>
        <taxon>Maltschvirus maltsch</taxon>
    </lineage>
</organism>
<dbReference type="EMBL" id="LR796270">
    <property type="protein sequence ID" value="CAB4133462.1"/>
    <property type="molecule type" value="Genomic_DNA"/>
</dbReference>
<reference evidence="1" key="1">
    <citation type="submission" date="2020-04" db="EMBL/GenBank/DDBJ databases">
        <authorList>
            <person name="Chiriac C."/>
            <person name="Salcher M."/>
            <person name="Ghai R."/>
            <person name="Kavagutti S V."/>
        </authorList>
    </citation>
    <scope>NUCLEOTIDE SEQUENCE</scope>
</reference>
<proteinExistence type="predicted"/>
<name>A0A6J5LIS5_9CAUD</name>
<gene>
    <name evidence="1" type="ORF">UFOVP250_193</name>
</gene>
<evidence type="ECO:0000313" key="1">
    <source>
        <dbReference type="EMBL" id="CAB4133462.1"/>
    </source>
</evidence>